<proteinExistence type="predicted"/>
<dbReference type="OrthoDB" id="7429195at2"/>
<sequence>MIDDVAPQAADFISSRREAVARTAAQELRQASMTELPALTHRLAGKLGVFGYESAGDAARRLMLDLQDGVDESQVPGRVADIVALLDADLREVS</sequence>
<evidence type="ECO:0000313" key="1">
    <source>
        <dbReference type="EMBL" id="RMB61345.1"/>
    </source>
</evidence>
<organism evidence="1 2">
    <name type="scientific">Tessaracoccus antarcticus</name>
    <dbReference type="NCBI Taxonomy" id="2479848"/>
    <lineage>
        <taxon>Bacteria</taxon>
        <taxon>Bacillati</taxon>
        <taxon>Actinomycetota</taxon>
        <taxon>Actinomycetes</taxon>
        <taxon>Propionibacteriales</taxon>
        <taxon>Propionibacteriaceae</taxon>
        <taxon>Tessaracoccus</taxon>
    </lineage>
</organism>
<accession>A0A3M0G8P1</accession>
<dbReference type="AlphaFoldDB" id="A0A3M0G8P1"/>
<evidence type="ECO:0000313" key="2">
    <source>
        <dbReference type="Proteomes" id="UP000275256"/>
    </source>
</evidence>
<keyword evidence="2" id="KW-1185">Reference proteome</keyword>
<protein>
    <recommendedName>
        <fullName evidence="3">Hpt domain-containing protein</fullName>
    </recommendedName>
</protein>
<reference evidence="1 2" key="1">
    <citation type="submission" date="2018-10" db="EMBL/GenBank/DDBJ databases">
        <title>Tessaracoccus antarcticuss sp. nov., isolated from sediment.</title>
        <authorList>
            <person name="Zhou L.Y."/>
            <person name="Du Z.J."/>
        </authorList>
    </citation>
    <scope>NUCLEOTIDE SEQUENCE [LARGE SCALE GENOMIC DNA]</scope>
    <source>
        <strain evidence="1 2">JDX10</strain>
    </source>
</reference>
<gene>
    <name evidence="1" type="ORF">EAX62_01395</name>
</gene>
<dbReference type="RefSeq" id="WP_121899893.1">
    <property type="nucleotide sequence ID" value="NZ_REFW01000001.1"/>
</dbReference>
<evidence type="ECO:0008006" key="3">
    <source>
        <dbReference type="Google" id="ProtNLM"/>
    </source>
</evidence>
<comment type="caution">
    <text evidence="1">The sequence shown here is derived from an EMBL/GenBank/DDBJ whole genome shotgun (WGS) entry which is preliminary data.</text>
</comment>
<dbReference type="Proteomes" id="UP000275256">
    <property type="component" value="Unassembled WGS sequence"/>
</dbReference>
<name>A0A3M0G8P1_9ACTN</name>
<dbReference type="EMBL" id="REFW01000001">
    <property type="protein sequence ID" value="RMB61345.1"/>
    <property type="molecule type" value="Genomic_DNA"/>
</dbReference>